<protein>
    <submittedName>
        <fullName evidence="1">Uncharacterized protein</fullName>
    </submittedName>
</protein>
<proteinExistence type="predicted"/>
<evidence type="ECO:0000313" key="2">
    <source>
        <dbReference type="Proteomes" id="UP000825072"/>
    </source>
</evidence>
<gene>
    <name evidence="1" type="ORF">KB1_11370</name>
</gene>
<dbReference type="EMBL" id="AP024747">
    <property type="protein sequence ID" value="BCY25147.1"/>
    <property type="molecule type" value="Genomic_DNA"/>
</dbReference>
<dbReference type="Proteomes" id="UP000825072">
    <property type="component" value="Chromosome 1"/>
</dbReference>
<evidence type="ECO:0000313" key="1">
    <source>
        <dbReference type="EMBL" id="BCY25147.1"/>
    </source>
</evidence>
<accession>A0AAD1NUW1</accession>
<reference evidence="1" key="1">
    <citation type="submission" date="2021-06" db="EMBL/GenBank/DDBJ databases">
        <title>Genome sequence of Cutibacterium modestum strain KB17-24694.</title>
        <authorList>
            <person name="Dekio I."/>
            <person name="Asahina A."/>
            <person name="Nishida M."/>
        </authorList>
    </citation>
    <scope>NUCLEOTIDE SEQUENCE</scope>
    <source>
        <strain evidence="1">KB17-24694</strain>
    </source>
</reference>
<dbReference type="AlphaFoldDB" id="A0AAD1NUW1"/>
<name>A0AAD1NUW1_9ACTN</name>
<organism evidence="1 2">
    <name type="scientific">Cutibacterium modestum</name>
    <dbReference type="NCBI Taxonomy" id="2559073"/>
    <lineage>
        <taxon>Bacteria</taxon>
        <taxon>Bacillati</taxon>
        <taxon>Actinomycetota</taxon>
        <taxon>Actinomycetes</taxon>
        <taxon>Propionibacteriales</taxon>
        <taxon>Propionibacteriaceae</taxon>
        <taxon>Cutibacterium</taxon>
    </lineage>
</organism>
<sequence>MLLQSGGLLNGAAAIVILRNFTSRLGRPDARPPARPHQRAHYQQMITAALGASRKAMLKARNGIDPEWAGRVLRILDQRMAVVMRRD</sequence>